<protein>
    <submittedName>
        <fullName evidence="1">MBL fold metallo-hydrolase</fullName>
    </submittedName>
</protein>
<accession>A0A662DGM5</accession>
<dbReference type="Proteomes" id="UP000280417">
    <property type="component" value="Unassembled WGS sequence"/>
</dbReference>
<dbReference type="GO" id="GO:0016787">
    <property type="term" value="F:hydrolase activity"/>
    <property type="evidence" value="ECO:0007669"/>
    <property type="project" value="UniProtKB-KW"/>
</dbReference>
<dbReference type="InterPro" id="IPR036866">
    <property type="entry name" value="RibonucZ/Hydroxyglut_hydro"/>
</dbReference>
<evidence type="ECO:0000313" key="1">
    <source>
        <dbReference type="EMBL" id="RLE14940.1"/>
    </source>
</evidence>
<sequence length="212" mass="23438">MGVQITWLGHASFKIQGGENLKIYTDPWKIKEKDEADLVLITHSHYDHLSPEDVERIQGEETHILVTTDATGKLKGNVRGVGPGEEISLKGVTIKTVPAYNIGKPYHPKANGWVGYILKINGISIYHPGDTDFIPEMKEINPYVALLPIGGTYTMGVEDALKAVESLNPHLVIPMHYGEIVGSIDDARRFARECKAKTEVKILVKGETLKVE</sequence>
<evidence type="ECO:0000313" key="2">
    <source>
        <dbReference type="Proteomes" id="UP000280417"/>
    </source>
</evidence>
<dbReference type="AlphaFoldDB" id="A0A662DGM5"/>
<dbReference type="Gene3D" id="3.60.15.10">
    <property type="entry name" value="Ribonuclease Z/Hydroxyacylglutathione hydrolase-like"/>
    <property type="match status" value="1"/>
</dbReference>
<reference evidence="1 2" key="1">
    <citation type="submission" date="2018-06" db="EMBL/GenBank/DDBJ databases">
        <title>Extensive metabolic versatility and redundancy in microbially diverse, dynamic hydrothermal sediments.</title>
        <authorList>
            <person name="Dombrowski N."/>
            <person name="Teske A."/>
            <person name="Baker B.J."/>
        </authorList>
    </citation>
    <scope>NUCLEOTIDE SEQUENCE [LARGE SCALE GENOMIC DNA]</scope>
    <source>
        <strain evidence="1">B3_G15</strain>
    </source>
</reference>
<comment type="caution">
    <text evidence="1">The sequence shown here is derived from an EMBL/GenBank/DDBJ whole genome shotgun (WGS) entry which is preliminary data.</text>
</comment>
<dbReference type="Pfam" id="PF13483">
    <property type="entry name" value="Lactamase_B_3"/>
    <property type="match status" value="1"/>
</dbReference>
<dbReference type="EMBL" id="QMQA01000023">
    <property type="protein sequence ID" value="RLE14940.1"/>
    <property type="molecule type" value="Genomic_DNA"/>
</dbReference>
<name>A0A662DGM5_UNCAE</name>
<dbReference type="PANTHER" id="PTHR43546">
    <property type="entry name" value="UPF0173 METAL-DEPENDENT HYDROLASE MJ1163-RELATED"/>
    <property type="match status" value="1"/>
</dbReference>
<dbReference type="InterPro" id="IPR050114">
    <property type="entry name" value="UPF0173_UPF0282_UlaG_hydrolase"/>
</dbReference>
<gene>
    <name evidence="1" type="ORF">DRJ04_01410</name>
</gene>
<organism evidence="1 2">
    <name type="scientific">Aerophobetes bacterium</name>
    <dbReference type="NCBI Taxonomy" id="2030807"/>
    <lineage>
        <taxon>Bacteria</taxon>
        <taxon>Candidatus Aerophobota</taxon>
    </lineage>
</organism>
<dbReference type="SUPFAM" id="SSF56281">
    <property type="entry name" value="Metallo-hydrolase/oxidoreductase"/>
    <property type="match status" value="1"/>
</dbReference>
<proteinExistence type="predicted"/>
<keyword evidence="1" id="KW-0378">Hydrolase</keyword>
<dbReference type="PANTHER" id="PTHR43546:SF8">
    <property type="entry name" value="METALLO-BETA-LACTAMASE DOMAIN-CONTAINING PROTEIN"/>
    <property type="match status" value="1"/>
</dbReference>